<dbReference type="AlphaFoldDB" id="A0A4Q7IIF0"/>
<reference evidence="4" key="3">
    <citation type="submission" date="2019-06" db="EMBL/GenBank/DDBJ databases">
        <title>Co-occurence of chitin degradation, pigmentation and bioactivity in marine Pseudoalteromonas.</title>
        <authorList>
            <person name="Sonnenschein E.C."/>
            <person name="Bech P.K."/>
        </authorList>
    </citation>
    <scope>NUCLEOTIDE SEQUENCE [LARGE SCALE GENOMIC DNA]</scope>
    <source>
        <strain evidence="4">S1189</strain>
    </source>
</reference>
<protein>
    <submittedName>
        <fullName evidence="1">Uncharacterized protein</fullName>
    </submittedName>
</protein>
<reference evidence="1 3" key="2">
    <citation type="submission" date="2018-01" db="EMBL/GenBank/DDBJ databases">
        <title>Co-occurrence of chitin degradation, pigmentation and bioactivity in marine Pseudoalteromonas.</title>
        <authorList>
            <person name="Paulsen S."/>
            <person name="Gram L."/>
            <person name="Machado H."/>
        </authorList>
    </citation>
    <scope>NUCLEOTIDE SEQUENCE [LARGE SCALE GENOMIC DNA]</scope>
    <source>
        <strain evidence="1 3">S3898</strain>
    </source>
</reference>
<dbReference type="OrthoDB" id="5675566at2"/>
<evidence type="ECO:0000313" key="2">
    <source>
        <dbReference type="EMBL" id="TMP77275.1"/>
    </source>
</evidence>
<name>A0A4Q7IIF0_9GAMM</name>
<comment type="caution">
    <text evidence="1">The sequence shown here is derived from an EMBL/GenBank/DDBJ whole genome shotgun (WGS) entry which is preliminary data.</text>
</comment>
<reference evidence="2" key="4">
    <citation type="submission" date="2019-09" db="EMBL/GenBank/DDBJ databases">
        <title>Co-occurence of chitin degradation, pigmentation and bioactivity in marine Pseudoalteromonas.</title>
        <authorList>
            <person name="Sonnenschein E.C."/>
            <person name="Bech P.K."/>
        </authorList>
    </citation>
    <scope>NUCLEOTIDE SEQUENCE</scope>
    <source>
        <strain evidence="2">S1189</strain>
    </source>
</reference>
<evidence type="ECO:0000313" key="3">
    <source>
        <dbReference type="Proteomes" id="UP000291338"/>
    </source>
</evidence>
<reference evidence="2 4" key="1">
    <citation type="submission" date="2017-12" db="EMBL/GenBank/DDBJ databases">
        <authorList>
            <person name="Paulsen S."/>
            <person name="Gram L.K."/>
        </authorList>
    </citation>
    <scope>NUCLEOTIDE SEQUENCE [LARGE SCALE GENOMIC DNA]</scope>
    <source>
        <strain evidence="2 4">S1189</strain>
    </source>
</reference>
<accession>A0A4Q7IIF0</accession>
<proteinExistence type="predicted"/>
<dbReference type="EMBL" id="PNCM01000087">
    <property type="protein sequence ID" value="TMP77275.1"/>
    <property type="molecule type" value="Genomic_DNA"/>
</dbReference>
<dbReference type="Proteomes" id="UP000291338">
    <property type="component" value="Unassembled WGS sequence"/>
</dbReference>
<gene>
    <name evidence="1" type="ORF">C1E23_19735</name>
    <name evidence="2" type="ORF">CWB73_20420</name>
</gene>
<evidence type="ECO:0000313" key="4">
    <source>
        <dbReference type="Proteomes" id="UP000307362"/>
    </source>
</evidence>
<evidence type="ECO:0000313" key="1">
    <source>
        <dbReference type="EMBL" id="RZQ51391.1"/>
    </source>
</evidence>
<dbReference type="EMBL" id="PPSX01000101">
    <property type="protein sequence ID" value="RZQ51391.1"/>
    <property type="molecule type" value="Genomic_DNA"/>
</dbReference>
<dbReference type="Proteomes" id="UP000307362">
    <property type="component" value="Unassembled WGS sequence"/>
</dbReference>
<sequence length="156" mass="17705">MASFTYNGNKKGTIRELDIESNVSSEYRVFVSISGRHLDVMKGNDLVAQVNGTHIVLHGEPIEIKRDGILKWGWVVDNNLRTILYPNNDNYLIDNEVVARTLSGGDLFSWLLAMFKTRSFISFAPFIKLEYDDEKIETLLALCIHLVDVSNSFHSP</sequence>
<organism evidence="1 3">
    <name type="scientific">Pseudoalteromonas phenolica</name>
    <dbReference type="NCBI Taxonomy" id="161398"/>
    <lineage>
        <taxon>Bacteria</taxon>
        <taxon>Pseudomonadati</taxon>
        <taxon>Pseudomonadota</taxon>
        <taxon>Gammaproteobacteria</taxon>
        <taxon>Alteromonadales</taxon>
        <taxon>Pseudoalteromonadaceae</taxon>
        <taxon>Pseudoalteromonas</taxon>
    </lineage>
</organism>
<dbReference type="RefSeq" id="WP_130257194.1">
    <property type="nucleotide sequence ID" value="NZ_PNCM01000087.1"/>
</dbReference>